<comment type="caution">
    <text evidence="1">The sequence shown here is derived from an EMBL/GenBank/DDBJ whole genome shotgun (WGS) entry which is preliminary data.</text>
</comment>
<accession>A0A2A6FMS0</accession>
<dbReference type="EMBL" id="NAEP01000068">
    <property type="protein sequence ID" value="PDQ34184.1"/>
    <property type="molecule type" value="Genomic_DNA"/>
</dbReference>
<evidence type="ECO:0000313" key="2">
    <source>
        <dbReference type="Proteomes" id="UP000219994"/>
    </source>
</evidence>
<dbReference type="Proteomes" id="UP000219994">
    <property type="component" value="Unassembled WGS sequence"/>
</dbReference>
<reference evidence="2" key="1">
    <citation type="submission" date="2017-03" db="EMBL/GenBank/DDBJ databases">
        <authorList>
            <person name="Lund M.B."/>
        </authorList>
    </citation>
    <scope>NUCLEOTIDE SEQUENCE [LARGE SCALE GENOMIC DNA]</scope>
</reference>
<sequence length="111" mass="12923">MLHSRVEQFNITVVVAFTFLRQIWPPLEGVTVLIAQAPAEAIHDDHIDRWKVYPGPRQIVFFRLPMMLFLHNHNGSEFEARSFVEGCVLRAAAEFLGREPWELAPDQYRPH</sequence>
<gene>
    <name evidence="1" type="ORF">B5766_12745</name>
</gene>
<protein>
    <submittedName>
        <fullName evidence="1">Uncharacterized protein</fullName>
    </submittedName>
</protein>
<name>A0A2A6FMS0_9MICO</name>
<organism evidence="1 2">
    <name type="scientific">Candidatus Lumbricidiphila eiseniae</name>
    <dbReference type="NCBI Taxonomy" id="1969409"/>
    <lineage>
        <taxon>Bacteria</taxon>
        <taxon>Bacillati</taxon>
        <taxon>Actinomycetota</taxon>
        <taxon>Actinomycetes</taxon>
        <taxon>Micrococcales</taxon>
        <taxon>Microbacteriaceae</taxon>
        <taxon>Candidatus Lumbricidiphila</taxon>
    </lineage>
</organism>
<dbReference type="AlphaFoldDB" id="A0A2A6FMS0"/>
<proteinExistence type="predicted"/>
<evidence type="ECO:0000313" key="1">
    <source>
        <dbReference type="EMBL" id="PDQ34184.1"/>
    </source>
</evidence>